<name>B7PS02_IXOSC</name>
<feature type="transmembrane region" description="Helical" evidence="1">
    <location>
        <begin position="74"/>
        <end position="92"/>
    </location>
</feature>
<protein>
    <submittedName>
        <fullName evidence="2 3">Uncharacterized protein</fullName>
    </submittedName>
</protein>
<reference evidence="2 4" key="1">
    <citation type="submission" date="2008-03" db="EMBL/GenBank/DDBJ databases">
        <title>Annotation of Ixodes scapularis.</title>
        <authorList>
            <consortium name="Ixodes scapularis Genome Project Consortium"/>
            <person name="Caler E."/>
            <person name="Hannick L.I."/>
            <person name="Bidwell S."/>
            <person name="Joardar V."/>
            <person name="Thiagarajan M."/>
            <person name="Amedeo P."/>
            <person name="Galinsky K.J."/>
            <person name="Schobel S."/>
            <person name="Inman J."/>
            <person name="Hostetler J."/>
            <person name="Miller J."/>
            <person name="Hammond M."/>
            <person name="Megy K."/>
            <person name="Lawson D."/>
            <person name="Kodira C."/>
            <person name="Sutton G."/>
            <person name="Meyer J."/>
            <person name="Hill C.A."/>
            <person name="Birren B."/>
            <person name="Nene V."/>
            <person name="Collins F."/>
            <person name="Alarcon-Chaidez F."/>
            <person name="Wikel S."/>
            <person name="Strausberg R."/>
        </authorList>
    </citation>
    <scope>NUCLEOTIDE SEQUENCE [LARGE SCALE GENOMIC DNA]</scope>
    <source>
        <strain evidence="4">Wikel</strain>
        <strain evidence="2">Wikel colony</strain>
    </source>
</reference>
<dbReference type="PaxDb" id="6945-B7PS02"/>
<reference evidence="3" key="2">
    <citation type="submission" date="2020-05" db="UniProtKB">
        <authorList>
            <consortium name="EnsemblMetazoa"/>
        </authorList>
    </citation>
    <scope>IDENTIFICATION</scope>
    <source>
        <strain evidence="3">wikel</strain>
    </source>
</reference>
<dbReference type="AlphaFoldDB" id="B7PS02"/>
<feature type="transmembrane region" description="Helical" evidence="1">
    <location>
        <begin position="21"/>
        <end position="39"/>
    </location>
</feature>
<dbReference type="VEuPathDB" id="VectorBase:ISCW007423"/>
<evidence type="ECO:0000313" key="4">
    <source>
        <dbReference type="Proteomes" id="UP000001555"/>
    </source>
</evidence>
<keyword evidence="1" id="KW-0472">Membrane</keyword>
<accession>B7PS02</accession>
<feature type="transmembrane region" description="Helical" evidence="1">
    <location>
        <begin position="104"/>
        <end position="123"/>
    </location>
</feature>
<dbReference type="EnsemblMetazoa" id="ISCW007423-RA">
    <property type="protein sequence ID" value="ISCW007423-PA"/>
    <property type="gene ID" value="ISCW007423"/>
</dbReference>
<dbReference type="Proteomes" id="UP000001555">
    <property type="component" value="Unassembled WGS sequence"/>
</dbReference>
<evidence type="ECO:0000313" key="2">
    <source>
        <dbReference type="EMBL" id="EEC09374.1"/>
    </source>
</evidence>
<gene>
    <name evidence="2" type="ORF">IscW_ISCW007423</name>
</gene>
<dbReference type="EMBL" id="DS775781">
    <property type="protein sequence ID" value="EEC09374.1"/>
    <property type="molecule type" value="Genomic_DNA"/>
</dbReference>
<dbReference type="EMBL" id="ABJB010387468">
    <property type="status" value="NOT_ANNOTATED_CDS"/>
    <property type="molecule type" value="Genomic_DNA"/>
</dbReference>
<dbReference type="VEuPathDB" id="VectorBase:ISCI007423"/>
<evidence type="ECO:0000256" key="1">
    <source>
        <dbReference type="SAM" id="Phobius"/>
    </source>
</evidence>
<dbReference type="InParanoid" id="B7PS02"/>
<dbReference type="GO" id="GO:0016020">
    <property type="term" value="C:membrane"/>
    <property type="evidence" value="ECO:0000318"/>
    <property type="project" value="GO_Central"/>
</dbReference>
<sequence>MWTFLAVLSRRQGGFTHPVKLLFYASVGVFVGVLTCMTGMRRPPGTNISKASLLLRSLMTACAFASRFASLWHLSLVDSAVVTSTSLVLTRLPELAQRRTPRSCMLAVSLLLTATALGLLAFSDMSEGRPEGLRWAVVSTALHSTQQLLSPATAGMPLSVLLLHTSFALLLLSTLLAAYLMERPEKLFTEADMGTMSLTSHMGFAYVYFVSKGREADVGGLANMYKNSFDVIIAFAFNKAFLDEPVAAISYAAAALVVTGATVSELQRVAGLSHYRKRFRFFI</sequence>
<feature type="transmembrane region" description="Helical" evidence="1">
    <location>
        <begin position="158"/>
        <end position="180"/>
    </location>
</feature>
<organism>
    <name type="scientific">Ixodes scapularis</name>
    <name type="common">Black-legged tick</name>
    <name type="synonym">Deer tick</name>
    <dbReference type="NCBI Taxonomy" id="6945"/>
    <lineage>
        <taxon>Eukaryota</taxon>
        <taxon>Metazoa</taxon>
        <taxon>Ecdysozoa</taxon>
        <taxon>Arthropoda</taxon>
        <taxon>Chelicerata</taxon>
        <taxon>Arachnida</taxon>
        <taxon>Acari</taxon>
        <taxon>Parasitiformes</taxon>
        <taxon>Ixodida</taxon>
        <taxon>Ixodoidea</taxon>
        <taxon>Ixodidae</taxon>
        <taxon>Ixodinae</taxon>
        <taxon>Ixodes</taxon>
    </lineage>
</organism>
<keyword evidence="1" id="KW-0812">Transmembrane</keyword>
<keyword evidence="4" id="KW-1185">Reference proteome</keyword>
<evidence type="ECO:0000313" key="3">
    <source>
        <dbReference type="EnsemblMetazoa" id="ISCW007423-PA"/>
    </source>
</evidence>
<proteinExistence type="predicted"/>
<keyword evidence="1" id="KW-1133">Transmembrane helix</keyword>
<dbReference type="HOGENOM" id="CLU_984424_0_0_1"/>